<comment type="caution">
    <text evidence="16">The sequence shown here is derived from an EMBL/GenBank/DDBJ whole genome shotgun (WGS) entry which is preliminary data.</text>
</comment>
<evidence type="ECO:0000256" key="3">
    <source>
        <dbReference type="ARBA" id="ARBA00004141"/>
    </source>
</evidence>
<evidence type="ECO:0000256" key="8">
    <source>
        <dbReference type="ARBA" id="ARBA00022617"/>
    </source>
</evidence>
<sequence length="132" mass="14218">MSGSPVRDFRTPVGRARGLGSAKSGTGHFWWQRVTAVFLALLAPWILGMIVALVGADHAQVLASLAKPVNAIALALFAISLFWHARLGLQVVVEDYFHHRPTEIFLQLLITFACALGALASLYAIGRIAILA</sequence>
<feature type="transmembrane region" description="Helical" evidence="15">
    <location>
        <begin position="105"/>
        <end position="125"/>
    </location>
</feature>
<keyword evidence="11" id="KW-0249">Electron transport</keyword>
<accession>A0ABP9CBB0</accession>
<comment type="subcellular location">
    <subcellularLocation>
        <location evidence="3">Membrane</location>
        <topology evidence="3">Multi-pass membrane protein</topology>
    </subcellularLocation>
</comment>
<evidence type="ECO:0000256" key="15">
    <source>
        <dbReference type="SAM" id="Phobius"/>
    </source>
</evidence>
<evidence type="ECO:0000256" key="6">
    <source>
        <dbReference type="ARBA" id="ARBA00022448"/>
    </source>
</evidence>
<evidence type="ECO:0000256" key="11">
    <source>
        <dbReference type="ARBA" id="ARBA00022982"/>
    </source>
</evidence>
<evidence type="ECO:0000256" key="13">
    <source>
        <dbReference type="ARBA" id="ARBA00023004"/>
    </source>
</evidence>
<evidence type="ECO:0000256" key="2">
    <source>
        <dbReference type="ARBA" id="ARBA00004050"/>
    </source>
</evidence>
<comment type="function">
    <text evidence="2">Membrane-anchoring subunit of succinate dehydrogenase (SDH).</text>
</comment>
<protein>
    <recommendedName>
        <fullName evidence="5">Succinate dehydrogenase hydrophobic membrane anchor subunit</fullName>
    </recommendedName>
</protein>
<proteinExistence type="predicted"/>
<reference evidence="17" key="1">
    <citation type="journal article" date="2019" name="Int. J. Syst. Evol. Microbiol.">
        <title>The Global Catalogue of Microorganisms (GCM) 10K type strain sequencing project: providing services to taxonomists for standard genome sequencing and annotation.</title>
        <authorList>
            <consortium name="The Broad Institute Genomics Platform"/>
            <consortium name="The Broad Institute Genome Sequencing Center for Infectious Disease"/>
            <person name="Wu L."/>
            <person name="Ma J."/>
        </authorList>
    </citation>
    <scope>NUCLEOTIDE SEQUENCE [LARGE SCALE GENOMIC DNA]</scope>
    <source>
        <strain evidence="17">JCM 18204</strain>
    </source>
</reference>
<dbReference type="EMBL" id="BAABJE010000030">
    <property type="protein sequence ID" value="GAA4807268.1"/>
    <property type="molecule type" value="Genomic_DNA"/>
</dbReference>
<comment type="cofactor">
    <cofactor evidence="1">
        <name>heme</name>
        <dbReference type="ChEBI" id="CHEBI:30413"/>
    </cofactor>
</comment>
<dbReference type="InterPro" id="IPR034804">
    <property type="entry name" value="SQR/QFR_C/D"/>
</dbReference>
<dbReference type="RefSeq" id="WP_345304901.1">
    <property type="nucleotide sequence ID" value="NZ_BAABJE010000030.1"/>
</dbReference>
<gene>
    <name evidence="16" type="primary">sdhD</name>
    <name evidence="16" type="ORF">GCM10023307_37490</name>
</gene>
<dbReference type="Proteomes" id="UP001499959">
    <property type="component" value="Unassembled WGS sequence"/>
</dbReference>
<dbReference type="Pfam" id="PF01127">
    <property type="entry name" value="Sdh_cyt"/>
    <property type="match status" value="1"/>
</dbReference>
<dbReference type="Gene3D" id="1.20.1300.10">
    <property type="entry name" value="Fumarate reductase/succinate dehydrogenase, transmembrane subunit"/>
    <property type="match status" value="1"/>
</dbReference>
<keyword evidence="6" id="KW-0813">Transport</keyword>
<evidence type="ECO:0000256" key="14">
    <source>
        <dbReference type="ARBA" id="ARBA00023136"/>
    </source>
</evidence>
<keyword evidence="12 15" id="KW-1133">Transmembrane helix</keyword>
<dbReference type="InterPro" id="IPR000701">
    <property type="entry name" value="SuccDH_FuR_B_TM-su"/>
</dbReference>
<dbReference type="InterPro" id="IPR014312">
    <property type="entry name" value="Succ_DH_anchor"/>
</dbReference>
<feature type="transmembrane region" description="Helical" evidence="15">
    <location>
        <begin position="34"/>
        <end position="56"/>
    </location>
</feature>
<evidence type="ECO:0000256" key="5">
    <source>
        <dbReference type="ARBA" id="ARBA00019425"/>
    </source>
</evidence>
<evidence type="ECO:0000256" key="4">
    <source>
        <dbReference type="ARBA" id="ARBA00005163"/>
    </source>
</evidence>
<keyword evidence="14 15" id="KW-0472">Membrane</keyword>
<keyword evidence="17" id="KW-1185">Reference proteome</keyword>
<name>A0ABP9CBB0_9GAMM</name>
<organism evidence="16 17">
    <name type="scientific">Lysobacter hankyongensis</name>
    <dbReference type="NCBI Taxonomy" id="1176535"/>
    <lineage>
        <taxon>Bacteria</taxon>
        <taxon>Pseudomonadati</taxon>
        <taxon>Pseudomonadota</taxon>
        <taxon>Gammaproteobacteria</taxon>
        <taxon>Lysobacterales</taxon>
        <taxon>Lysobacteraceae</taxon>
        <taxon>Lysobacter</taxon>
    </lineage>
</organism>
<evidence type="ECO:0000313" key="16">
    <source>
        <dbReference type="EMBL" id="GAA4807268.1"/>
    </source>
</evidence>
<evidence type="ECO:0000313" key="17">
    <source>
        <dbReference type="Proteomes" id="UP001499959"/>
    </source>
</evidence>
<dbReference type="CDD" id="cd03495">
    <property type="entry name" value="SQR_TypeC_SdhD_like"/>
    <property type="match status" value="1"/>
</dbReference>
<keyword evidence="9 15" id="KW-0812">Transmembrane</keyword>
<evidence type="ECO:0000256" key="7">
    <source>
        <dbReference type="ARBA" id="ARBA00022532"/>
    </source>
</evidence>
<evidence type="ECO:0000256" key="9">
    <source>
        <dbReference type="ARBA" id="ARBA00022692"/>
    </source>
</evidence>
<comment type="pathway">
    <text evidence="4">Carbohydrate metabolism; tricarboxylic acid cycle.</text>
</comment>
<keyword evidence="10" id="KW-0479">Metal-binding</keyword>
<keyword evidence="7" id="KW-0816">Tricarboxylic acid cycle</keyword>
<dbReference type="NCBIfam" id="TIGR02968">
    <property type="entry name" value="succ_dehyd_anc"/>
    <property type="match status" value="1"/>
</dbReference>
<feature type="transmembrane region" description="Helical" evidence="15">
    <location>
        <begin position="68"/>
        <end position="85"/>
    </location>
</feature>
<dbReference type="SUPFAM" id="SSF81343">
    <property type="entry name" value="Fumarate reductase respiratory complex transmembrane subunits"/>
    <property type="match status" value="1"/>
</dbReference>
<evidence type="ECO:0000256" key="10">
    <source>
        <dbReference type="ARBA" id="ARBA00022723"/>
    </source>
</evidence>
<evidence type="ECO:0000256" key="1">
    <source>
        <dbReference type="ARBA" id="ARBA00001971"/>
    </source>
</evidence>
<evidence type="ECO:0000256" key="12">
    <source>
        <dbReference type="ARBA" id="ARBA00022989"/>
    </source>
</evidence>
<keyword evidence="13" id="KW-0408">Iron</keyword>
<keyword evidence="8" id="KW-0349">Heme</keyword>